<gene>
    <name evidence="8" type="primary">coaE</name>
    <name evidence="10" type="ordered locus">Acear_0345</name>
</gene>
<dbReference type="RefSeq" id="WP_013277338.1">
    <property type="nucleotide sequence ID" value="NC_014378.1"/>
</dbReference>
<sequence length="204" mass="23154">MLIGLTGGIASGKSTVSNILKDIGIPVIDADLIAREVVKPGKPAWQKIVNTFGNEVLLPNQQLDREKLSQIIFENSKAKEKLDQITHPEIIREIKKRIDSLQTQGEEVIVADIPLLIETGMVEFFDEIWVVYVSRQTQLKRLINRDEIDYQTAVNKIEAQMPLEEKKEYADRLIVNEGDKGDLEDTIISIWREINAEKNCTNCP</sequence>
<dbReference type="SUPFAM" id="SSF52540">
    <property type="entry name" value="P-loop containing nucleoside triphosphate hydrolases"/>
    <property type="match status" value="1"/>
</dbReference>
<keyword evidence="4 8" id="KW-0547">Nucleotide-binding</keyword>
<organism evidence="10 11">
    <name type="scientific">Acetohalobium arabaticum (strain ATCC 49924 / DSM 5501 / Z-7288)</name>
    <dbReference type="NCBI Taxonomy" id="574087"/>
    <lineage>
        <taxon>Bacteria</taxon>
        <taxon>Bacillati</taxon>
        <taxon>Bacillota</taxon>
        <taxon>Clostridia</taxon>
        <taxon>Halanaerobiales</taxon>
        <taxon>Halobacteroidaceae</taxon>
        <taxon>Acetohalobium</taxon>
    </lineage>
</organism>
<evidence type="ECO:0000256" key="9">
    <source>
        <dbReference type="NCBIfam" id="TIGR00152"/>
    </source>
</evidence>
<dbReference type="FunFam" id="3.40.50.300:FF:000991">
    <property type="entry name" value="Dephospho-CoA kinase"/>
    <property type="match status" value="1"/>
</dbReference>
<dbReference type="AlphaFoldDB" id="D9QU99"/>
<dbReference type="EC" id="2.7.1.24" evidence="8 9"/>
<dbReference type="GO" id="GO:0005524">
    <property type="term" value="F:ATP binding"/>
    <property type="evidence" value="ECO:0007669"/>
    <property type="project" value="UniProtKB-UniRule"/>
</dbReference>
<feature type="binding site" evidence="8">
    <location>
        <begin position="10"/>
        <end position="15"/>
    </location>
    <ligand>
        <name>ATP</name>
        <dbReference type="ChEBI" id="CHEBI:30616"/>
    </ligand>
</feature>
<evidence type="ECO:0000256" key="3">
    <source>
        <dbReference type="ARBA" id="ARBA00022679"/>
    </source>
</evidence>
<proteinExistence type="inferred from homology"/>
<evidence type="ECO:0000256" key="1">
    <source>
        <dbReference type="ARBA" id="ARBA00009018"/>
    </source>
</evidence>
<dbReference type="EMBL" id="CP002105">
    <property type="protein sequence ID" value="ADL11892.1"/>
    <property type="molecule type" value="Genomic_DNA"/>
</dbReference>
<dbReference type="Proteomes" id="UP000001661">
    <property type="component" value="Chromosome"/>
</dbReference>
<evidence type="ECO:0000256" key="8">
    <source>
        <dbReference type="HAMAP-Rule" id="MF_00376"/>
    </source>
</evidence>
<dbReference type="CDD" id="cd02022">
    <property type="entry name" value="DPCK"/>
    <property type="match status" value="1"/>
</dbReference>
<keyword evidence="7 8" id="KW-0173">Coenzyme A biosynthesis</keyword>
<dbReference type="Pfam" id="PF01121">
    <property type="entry name" value="CoaE"/>
    <property type="match status" value="1"/>
</dbReference>
<dbReference type="Gene3D" id="3.40.50.300">
    <property type="entry name" value="P-loop containing nucleotide triphosphate hydrolases"/>
    <property type="match status" value="1"/>
</dbReference>
<protein>
    <recommendedName>
        <fullName evidence="8 9">Dephospho-CoA kinase</fullName>
        <ecNumber evidence="8 9">2.7.1.24</ecNumber>
    </recommendedName>
    <alternativeName>
        <fullName evidence="8">Dephosphocoenzyme A kinase</fullName>
    </alternativeName>
</protein>
<evidence type="ECO:0000313" key="11">
    <source>
        <dbReference type="Proteomes" id="UP000001661"/>
    </source>
</evidence>
<comment type="catalytic activity">
    <reaction evidence="8">
        <text>3'-dephospho-CoA + ATP = ADP + CoA + H(+)</text>
        <dbReference type="Rhea" id="RHEA:18245"/>
        <dbReference type="ChEBI" id="CHEBI:15378"/>
        <dbReference type="ChEBI" id="CHEBI:30616"/>
        <dbReference type="ChEBI" id="CHEBI:57287"/>
        <dbReference type="ChEBI" id="CHEBI:57328"/>
        <dbReference type="ChEBI" id="CHEBI:456216"/>
        <dbReference type="EC" id="2.7.1.24"/>
    </reaction>
</comment>
<comment type="function">
    <text evidence="8">Catalyzes the phosphorylation of the 3'-hydroxyl group of dephosphocoenzyme A to form coenzyme A.</text>
</comment>
<dbReference type="UniPathway" id="UPA00241">
    <property type="reaction ID" value="UER00356"/>
</dbReference>
<dbReference type="GO" id="GO:0004140">
    <property type="term" value="F:dephospho-CoA kinase activity"/>
    <property type="evidence" value="ECO:0007669"/>
    <property type="project" value="UniProtKB-UniRule"/>
</dbReference>
<keyword evidence="2 8" id="KW-0963">Cytoplasm</keyword>
<dbReference type="KEGG" id="aar:Acear_0345"/>
<keyword evidence="5 8" id="KW-0418">Kinase</keyword>
<dbReference type="InterPro" id="IPR027417">
    <property type="entry name" value="P-loop_NTPase"/>
</dbReference>
<name>D9QU99_ACEAZ</name>
<keyword evidence="11" id="KW-1185">Reference proteome</keyword>
<keyword evidence="3 8" id="KW-0808">Transferase</keyword>
<dbReference type="PANTHER" id="PTHR10695:SF46">
    <property type="entry name" value="BIFUNCTIONAL COENZYME A SYNTHASE-RELATED"/>
    <property type="match status" value="1"/>
</dbReference>
<dbReference type="HOGENOM" id="CLU_057180_0_0_9"/>
<accession>D9QU99</accession>
<evidence type="ECO:0000256" key="7">
    <source>
        <dbReference type="ARBA" id="ARBA00022993"/>
    </source>
</evidence>
<dbReference type="STRING" id="574087.Acear_0345"/>
<evidence type="ECO:0000256" key="2">
    <source>
        <dbReference type="ARBA" id="ARBA00022490"/>
    </source>
</evidence>
<evidence type="ECO:0000256" key="5">
    <source>
        <dbReference type="ARBA" id="ARBA00022777"/>
    </source>
</evidence>
<dbReference type="HAMAP" id="MF_00376">
    <property type="entry name" value="Dephospho_CoA_kinase"/>
    <property type="match status" value="1"/>
</dbReference>
<dbReference type="OrthoDB" id="9812943at2"/>
<dbReference type="PROSITE" id="PS51219">
    <property type="entry name" value="DPCK"/>
    <property type="match status" value="1"/>
</dbReference>
<dbReference type="eggNOG" id="COG0237">
    <property type="taxonomic scope" value="Bacteria"/>
</dbReference>
<evidence type="ECO:0000256" key="4">
    <source>
        <dbReference type="ARBA" id="ARBA00022741"/>
    </source>
</evidence>
<dbReference type="GO" id="GO:0015937">
    <property type="term" value="P:coenzyme A biosynthetic process"/>
    <property type="evidence" value="ECO:0007669"/>
    <property type="project" value="UniProtKB-UniRule"/>
</dbReference>
<dbReference type="InterPro" id="IPR001977">
    <property type="entry name" value="Depp_CoAkinase"/>
</dbReference>
<dbReference type="PANTHER" id="PTHR10695">
    <property type="entry name" value="DEPHOSPHO-COA KINASE-RELATED"/>
    <property type="match status" value="1"/>
</dbReference>
<comment type="pathway">
    <text evidence="8">Cofactor biosynthesis; coenzyme A biosynthesis; CoA from (R)-pantothenate: step 5/5.</text>
</comment>
<keyword evidence="6 8" id="KW-0067">ATP-binding</keyword>
<comment type="subcellular location">
    <subcellularLocation>
        <location evidence="8">Cytoplasm</location>
    </subcellularLocation>
</comment>
<evidence type="ECO:0000256" key="6">
    <source>
        <dbReference type="ARBA" id="ARBA00022840"/>
    </source>
</evidence>
<dbReference type="NCBIfam" id="TIGR00152">
    <property type="entry name" value="dephospho-CoA kinase"/>
    <property type="match status" value="1"/>
</dbReference>
<evidence type="ECO:0000313" key="10">
    <source>
        <dbReference type="EMBL" id="ADL11892.1"/>
    </source>
</evidence>
<reference evidence="10 11" key="1">
    <citation type="journal article" date="2010" name="Stand. Genomic Sci.">
        <title>Complete genome sequence of Acetohalobium arabaticum type strain (Z-7288).</title>
        <authorList>
            <person name="Sikorski J."/>
            <person name="Lapidus A."/>
            <person name="Chertkov O."/>
            <person name="Lucas S."/>
            <person name="Copeland A."/>
            <person name="Glavina Del Rio T."/>
            <person name="Nolan M."/>
            <person name="Tice H."/>
            <person name="Cheng J.F."/>
            <person name="Han C."/>
            <person name="Brambilla E."/>
            <person name="Pitluck S."/>
            <person name="Liolios K."/>
            <person name="Ivanova N."/>
            <person name="Mavromatis K."/>
            <person name="Mikhailova N."/>
            <person name="Pati A."/>
            <person name="Bruce D."/>
            <person name="Detter C."/>
            <person name="Tapia R."/>
            <person name="Goodwin L."/>
            <person name="Chen A."/>
            <person name="Palaniappan K."/>
            <person name="Land M."/>
            <person name="Hauser L."/>
            <person name="Chang Y.J."/>
            <person name="Jeffries C.D."/>
            <person name="Rohde M."/>
            <person name="Goker M."/>
            <person name="Spring S."/>
            <person name="Woyke T."/>
            <person name="Bristow J."/>
            <person name="Eisen J.A."/>
            <person name="Markowitz V."/>
            <person name="Hugenholtz P."/>
            <person name="Kyrpides N.C."/>
            <person name="Klenk H.P."/>
        </authorList>
    </citation>
    <scope>NUCLEOTIDE SEQUENCE [LARGE SCALE GENOMIC DNA]</scope>
    <source>
        <strain evidence="11">ATCC 49924 / DSM 5501 / Z-7288</strain>
    </source>
</reference>
<dbReference type="GO" id="GO:0005737">
    <property type="term" value="C:cytoplasm"/>
    <property type="evidence" value="ECO:0007669"/>
    <property type="project" value="UniProtKB-SubCell"/>
</dbReference>
<comment type="similarity">
    <text evidence="1 8">Belongs to the CoaE family.</text>
</comment>